<name>A0A9D2PUA0_9FIRM</name>
<protein>
    <submittedName>
        <fullName evidence="4">TetR family transcriptional regulator C-terminal domain-containing protein</fullName>
    </submittedName>
</protein>
<dbReference type="InterPro" id="IPR009057">
    <property type="entry name" value="Homeodomain-like_sf"/>
</dbReference>
<reference evidence="4" key="2">
    <citation type="submission" date="2021-04" db="EMBL/GenBank/DDBJ databases">
        <authorList>
            <person name="Gilroy R."/>
        </authorList>
    </citation>
    <scope>NUCLEOTIDE SEQUENCE</scope>
    <source>
        <strain evidence="4">CHK198-12963</strain>
    </source>
</reference>
<dbReference type="PANTHER" id="PTHR43479:SF7">
    <property type="entry name" value="TETR-FAMILY TRANSCRIPTIONAL REGULATOR"/>
    <property type="match status" value="1"/>
</dbReference>
<dbReference type="PANTHER" id="PTHR43479">
    <property type="entry name" value="ACREF/ENVCD OPERON REPRESSOR-RELATED"/>
    <property type="match status" value="1"/>
</dbReference>
<evidence type="ECO:0000313" key="5">
    <source>
        <dbReference type="Proteomes" id="UP000823863"/>
    </source>
</evidence>
<dbReference type="Proteomes" id="UP000823863">
    <property type="component" value="Unassembled WGS sequence"/>
</dbReference>
<dbReference type="PROSITE" id="PS50977">
    <property type="entry name" value="HTH_TETR_2"/>
    <property type="match status" value="1"/>
</dbReference>
<dbReference type="GO" id="GO:0003677">
    <property type="term" value="F:DNA binding"/>
    <property type="evidence" value="ECO:0007669"/>
    <property type="project" value="UniProtKB-UniRule"/>
</dbReference>
<dbReference type="InterPro" id="IPR050624">
    <property type="entry name" value="HTH-type_Tx_Regulator"/>
</dbReference>
<evidence type="ECO:0000256" key="1">
    <source>
        <dbReference type="ARBA" id="ARBA00023125"/>
    </source>
</evidence>
<evidence type="ECO:0000259" key="3">
    <source>
        <dbReference type="PROSITE" id="PS50977"/>
    </source>
</evidence>
<dbReference type="Gene3D" id="1.10.357.10">
    <property type="entry name" value="Tetracycline Repressor, domain 2"/>
    <property type="match status" value="1"/>
</dbReference>
<dbReference type="AlphaFoldDB" id="A0A9D2PUA0"/>
<gene>
    <name evidence="4" type="ORF">H9931_03915</name>
</gene>
<accession>A0A9D2PUA0</accession>
<dbReference type="InterPro" id="IPR039532">
    <property type="entry name" value="TetR_C_Firmicutes"/>
</dbReference>
<dbReference type="EMBL" id="DWWB01000017">
    <property type="protein sequence ID" value="HJC65852.1"/>
    <property type="molecule type" value="Genomic_DNA"/>
</dbReference>
<organism evidence="4 5">
    <name type="scientific">Candidatus Enterocloster excrementigallinarum</name>
    <dbReference type="NCBI Taxonomy" id="2838558"/>
    <lineage>
        <taxon>Bacteria</taxon>
        <taxon>Bacillati</taxon>
        <taxon>Bacillota</taxon>
        <taxon>Clostridia</taxon>
        <taxon>Lachnospirales</taxon>
        <taxon>Lachnospiraceae</taxon>
        <taxon>Enterocloster</taxon>
    </lineage>
</organism>
<dbReference type="SUPFAM" id="SSF46689">
    <property type="entry name" value="Homeodomain-like"/>
    <property type="match status" value="1"/>
</dbReference>
<proteinExistence type="predicted"/>
<dbReference type="Pfam" id="PF14278">
    <property type="entry name" value="TetR_C_8"/>
    <property type="match status" value="1"/>
</dbReference>
<feature type="DNA-binding region" description="H-T-H motif" evidence="2">
    <location>
        <begin position="34"/>
        <end position="53"/>
    </location>
</feature>
<comment type="caution">
    <text evidence="4">The sequence shown here is derived from an EMBL/GenBank/DDBJ whole genome shotgun (WGS) entry which is preliminary data.</text>
</comment>
<evidence type="ECO:0000313" key="4">
    <source>
        <dbReference type="EMBL" id="HJC65852.1"/>
    </source>
</evidence>
<sequence>MKEATVDRRVRKTKKILRECLTQLLKEKKIQDITVRELTEMADLNRGTFYLHYKDVFDLLEQTEEELLTAFRQLLNRLNSKNTDNELVPVFEEIFSMVKENGDLVEILLGENGDLNFLNRLKALIREKCLEDWMEMFRKRNSSSFEACSAFIVAGSVGLVQHWLQSGMKQSPRELAVLAERLFLHGIESIKES</sequence>
<feature type="domain" description="HTH tetR-type" evidence="3">
    <location>
        <begin position="11"/>
        <end position="71"/>
    </location>
</feature>
<dbReference type="InterPro" id="IPR001647">
    <property type="entry name" value="HTH_TetR"/>
</dbReference>
<evidence type="ECO:0000256" key="2">
    <source>
        <dbReference type="PROSITE-ProRule" id="PRU00335"/>
    </source>
</evidence>
<reference evidence="4" key="1">
    <citation type="journal article" date="2021" name="PeerJ">
        <title>Extensive microbial diversity within the chicken gut microbiome revealed by metagenomics and culture.</title>
        <authorList>
            <person name="Gilroy R."/>
            <person name="Ravi A."/>
            <person name="Getino M."/>
            <person name="Pursley I."/>
            <person name="Horton D.L."/>
            <person name="Alikhan N.F."/>
            <person name="Baker D."/>
            <person name="Gharbi K."/>
            <person name="Hall N."/>
            <person name="Watson M."/>
            <person name="Adriaenssens E.M."/>
            <person name="Foster-Nyarko E."/>
            <person name="Jarju S."/>
            <person name="Secka A."/>
            <person name="Antonio M."/>
            <person name="Oren A."/>
            <person name="Chaudhuri R.R."/>
            <person name="La Ragione R."/>
            <person name="Hildebrand F."/>
            <person name="Pallen M.J."/>
        </authorList>
    </citation>
    <scope>NUCLEOTIDE SEQUENCE</scope>
    <source>
        <strain evidence="4">CHK198-12963</strain>
    </source>
</reference>
<keyword evidence="1 2" id="KW-0238">DNA-binding</keyword>